<evidence type="ECO:0000259" key="2">
    <source>
        <dbReference type="SMART" id="SM00894"/>
    </source>
</evidence>
<dbReference type="InterPro" id="IPR011089">
    <property type="entry name" value="GmrSD_C"/>
</dbReference>
<evidence type="ECO:0000313" key="3">
    <source>
        <dbReference type="EMBL" id="CAB4891050.1"/>
    </source>
</evidence>
<feature type="region of interest" description="Disordered" evidence="1">
    <location>
        <begin position="64"/>
        <end position="90"/>
    </location>
</feature>
<feature type="domain" description="Excalibur calcium-binding" evidence="2">
    <location>
        <begin position="317"/>
        <end position="354"/>
    </location>
</feature>
<dbReference type="Pfam" id="PF07510">
    <property type="entry name" value="GmrSD_C"/>
    <property type="match status" value="1"/>
</dbReference>
<protein>
    <submittedName>
        <fullName evidence="3">Unannotated protein</fullName>
    </submittedName>
</protein>
<dbReference type="PANTHER" id="PTHR24094:SF15">
    <property type="entry name" value="AMP-DEPENDENT SYNTHETASE_LIGASE DOMAIN-CONTAINING PROTEIN-RELATED"/>
    <property type="match status" value="1"/>
</dbReference>
<evidence type="ECO:0000256" key="1">
    <source>
        <dbReference type="SAM" id="MobiDB-lite"/>
    </source>
</evidence>
<sequence>MLPAYEVRHRKANLSGVTLAIVGSNSAPLLRGLKASSLATIIVVALSCGLSACSTVVSVTAAHTAASSASPERPATKTPRPAESPTPTSAAAPTFAAGVDAFAQMLSTLPTDDLPESHTGYVRELFNLWIDANGNGCNTRAEVLITESMSSVTRHGTCTIDVGSWVSLYDGLTLTAAGDLDIDHVVPLSEAWKSGAWQWDAATREQFANDLGYAGSLLAVSAHANRSKGDKDPAQWLPRAGEACDYVERWIAVKYRWSLSVDTAERNTLSATLSGCATLSETVPDKALITVSTNPGGAPAPGPAGGNGSGDGMTDPDYGTCKVAKANGRGPYLRGIDPEYAFYRDGDKDGMVCE</sequence>
<organism evidence="3">
    <name type="scientific">freshwater metagenome</name>
    <dbReference type="NCBI Taxonomy" id="449393"/>
    <lineage>
        <taxon>unclassified sequences</taxon>
        <taxon>metagenomes</taxon>
        <taxon>ecological metagenomes</taxon>
    </lineage>
</organism>
<accession>A0A6J7FDG5</accession>
<feature type="region of interest" description="Disordered" evidence="1">
    <location>
        <begin position="293"/>
        <end position="315"/>
    </location>
</feature>
<name>A0A6J7FDG5_9ZZZZ</name>
<gene>
    <name evidence="3" type="ORF">UFOPK3516_00369</name>
</gene>
<reference evidence="3" key="1">
    <citation type="submission" date="2020-05" db="EMBL/GenBank/DDBJ databases">
        <authorList>
            <person name="Chiriac C."/>
            <person name="Salcher M."/>
            <person name="Ghai R."/>
            <person name="Kavagutti S V."/>
        </authorList>
    </citation>
    <scope>NUCLEOTIDE SEQUENCE</scope>
</reference>
<dbReference type="EMBL" id="CAFBMB010000016">
    <property type="protein sequence ID" value="CAB4891050.1"/>
    <property type="molecule type" value="Genomic_DNA"/>
</dbReference>
<dbReference type="PANTHER" id="PTHR24094">
    <property type="entry name" value="SECRETED PROTEIN"/>
    <property type="match status" value="1"/>
</dbReference>
<dbReference type="InterPro" id="IPR008613">
    <property type="entry name" value="Excalibur_Ca-bd_domain"/>
</dbReference>
<proteinExistence type="predicted"/>
<feature type="compositionally biased region" description="Low complexity" evidence="1">
    <location>
        <begin position="78"/>
        <end position="90"/>
    </location>
</feature>
<dbReference type="AlphaFoldDB" id="A0A6J7FDG5"/>
<dbReference type="SMART" id="SM00894">
    <property type="entry name" value="Excalibur"/>
    <property type="match status" value="1"/>
</dbReference>
<dbReference type="Pfam" id="PF05901">
    <property type="entry name" value="Excalibur"/>
    <property type="match status" value="1"/>
</dbReference>